<protein>
    <submittedName>
        <fullName evidence="4">Conserved repeat domain-containing protein</fullName>
    </submittedName>
</protein>
<sequence length="426" mass="44173">MTGGASASGAVRPTGRWRGLAGAALLPGVVGLFARTPALLSVSALGVALAAYARGVEPPPAASVSVSRTVSDSRPDPGDEVTVTVAVENTGSRTIPALEVADGVPPGLSVTTDSPVLGTALPPGSTATVTYHVAARRGAHEFEPATVVTRDVAGVVERRVDMAAQSSDTIDTRSVARESRVGSLPATPTPRAGTRPADASGGGVAFRGVREYRRGDPLARVDWRRLARTGELATVEYHADRRATVVLVVDARRTAAVAPGPGEPTARRRAAEGADELYASLSAAGYRVGVAVFGEGAEWVPPGSGPAHDARVNDCLQRIADDPDSTADPPDWRAWLRERVPAGVAVVALTPVCDDAALDALHVLGARTLVRVVAPDPTAGDTPGHWLAARERSRRLDDLTSRKVPVADWPPGIPLREALAEAGWRG</sequence>
<feature type="region of interest" description="Disordered" evidence="1">
    <location>
        <begin position="167"/>
        <end position="202"/>
    </location>
</feature>
<dbReference type="InterPro" id="IPR013783">
    <property type="entry name" value="Ig-like_fold"/>
</dbReference>
<dbReference type="OrthoDB" id="31512at2157"/>
<dbReference type="PANTHER" id="PTHR33608:SF6">
    <property type="entry name" value="BLL2464 PROTEIN"/>
    <property type="match status" value="1"/>
</dbReference>
<dbReference type="EMBL" id="FOJA01000001">
    <property type="protein sequence ID" value="SEW26707.1"/>
    <property type="molecule type" value="Genomic_DNA"/>
</dbReference>
<accession>A0A1I0QI01</accession>
<dbReference type="Proteomes" id="UP000198518">
    <property type="component" value="Unassembled WGS sequence"/>
</dbReference>
<feature type="domain" description="DUF11" evidence="2">
    <location>
        <begin position="64"/>
        <end position="129"/>
    </location>
</feature>
<dbReference type="Gene3D" id="2.60.40.10">
    <property type="entry name" value="Immunoglobulins"/>
    <property type="match status" value="1"/>
</dbReference>
<evidence type="ECO:0000313" key="5">
    <source>
        <dbReference type="Proteomes" id="UP000198518"/>
    </source>
</evidence>
<evidence type="ECO:0000256" key="1">
    <source>
        <dbReference type="SAM" id="MobiDB-lite"/>
    </source>
</evidence>
<dbReference type="AlphaFoldDB" id="A0A1I0QI01"/>
<dbReference type="RefSeq" id="WP_177170843.1">
    <property type="nucleotide sequence ID" value="NZ_FOJA01000001.1"/>
</dbReference>
<feature type="region of interest" description="Disordered" evidence="1">
    <location>
        <begin position="59"/>
        <end position="79"/>
    </location>
</feature>
<proteinExistence type="predicted"/>
<organism evidence="4 5">
    <name type="scientific">Halobacterium jilantaiense</name>
    <dbReference type="NCBI Taxonomy" id="355548"/>
    <lineage>
        <taxon>Archaea</taxon>
        <taxon>Methanobacteriati</taxon>
        <taxon>Methanobacteriota</taxon>
        <taxon>Stenosarchaea group</taxon>
        <taxon>Halobacteria</taxon>
        <taxon>Halobacteriales</taxon>
        <taxon>Halobacteriaceae</taxon>
        <taxon>Halobacterium</taxon>
    </lineage>
</organism>
<gene>
    <name evidence="4" type="ORF">SAMN04487945_2631</name>
</gene>
<feature type="domain" description="DUF58" evidence="3">
    <location>
        <begin position="209"/>
        <end position="370"/>
    </location>
</feature>
<feature type="compositionally biased region" description="Basic and acidic residues" evidence="1">
    <location>
        <begin position="170"/>
        <end position="180"/>
    </location>
</feature>
<dbReference type="NCBIfam" id="TIGR01451">
    <property type="entry name" value="B_ant_repeat"/>
    <property type="match status" value="1"/>
</dbReference>
<keyword evidence="5" id="KW-1185">Reference proteome</keyword>
<feature type="compositionally biased region" description="Low complexity" evidence="1">
    <location>
        <begin position="185"/>
        <end position="199"/>
    </location>
</feature>
<name>A0A1I0QI01_9EURY</name>
<evidence type="ECO:0000259" key="2">
    <source>
        <dbReference type="Pfam" id="PF01345"/>
    </source>
</evidence>
<dbReference type="InterPro" id="IPR047589">
    <property type="entry name" value="DUF11_rpt"/>
</dbReference>
<evidence type="ECO:0000313" key="4">
    <source>
        <dbReference type="EMBL" id="SEW26707.1"/>
    </source>
</evidence>
<dbReference type="InterPro" id="IPR002881">
    <property type="entry name" value="DUF58"/>
</dbReference>
<dbReference type="Pfam" id="PF01882">
    <property type="entry name" value="DUF58"/>
    <property type="match status" value="1"/>
</dbReference>
<dbReference type="Pfam" id="PF01345">
    <property type="entry name" value="DUF11"/>
    <property type="match status" value="1"/>
</dbReference>
<dbReference type="PANTHER" id="PTHR33608">
    <property type="entry name" value="BLL2464 PROTEIN"/>
    <property type="match status" value="1"/>
</dbReference>
<evidence type="ECO:0000259" key="3">
    <source>
        <dbReference type="Pfam" id="PF01882"/>
    </source>
</evidence>
<dbReference type="InterPro" id="IPR001434">
    <property type="entry name" value="OmcB-like_DUF11"/>
</dbReference>
<dbReference type="STRING" id="355548.SAMN04487945_2631"/>
<reference evidence="4 5" key="1">
    <citation type="submission" date="2016-10" db="EMBL/GenBank/DDBJ databases">
        <authorList>
            <person name="de Groot N.N."/>
        </authorList>
    </citation>
    <scope>NUCLEOTIDE SEQUENCE [LARGE SCALE GENOMIC DNA]</scope>
    <source>
        <strain evidence="4 5">CGMCC 1.5337</strain>
    </source>
</reference>